<accession>A0A8H6HBM7</accession>
<dbReference type="EMBL" id="JACGCI010000131">
    <property type="protein sequence ID" value="KAF6743998.1"/>
    <property type="molecule type" value="Genomic_DNA"/>
</dbReference>
<protein>
    <submittedName>
        <fullName evidence="2">Uncharacterized protein</fullName>
    </submittedName>
</protein>
<evidence type="ECO:0000256" key="1">
    <source>
        <dbReference type="SAM" id="MobiDB-lite"/>
    </source>
</evidence>
<dbReference type="Proteomes" id="UP000521943">
    <property type="component" value="Unassembled WGS sequence"/>
</dbReference>
<gene>
    <name evidence="2" type="ORF">DFP72DRAFT_1079297</name>
</gene>
<organism evidence="2 3">
    <name type="scientific">Ephemerocybe angulata</name>
    <dbReference type="NCBI Taxonomy" id="980116"/>
    <lineage>
        <taxon>Eukaryota</taxon>
        <taxon>Fungi</taxon>
        <taxon>Dikarya</taxon>
        <taxon>Basidiomycota</taxon>
        <taxon>Agaricomycotina</taxon>
        <taxon>Agaricomycetes</taxon>
        <taxon>Agaricomycetidae</taxon>
        <taxon>Agaricales</taxon>
        <taxon>Agaricineae</taxon>
        <taxon>Psathyrellaceae</taxon>
        <taxon>Ephemerocybe</taxon>
    </lineage>
</organism>
<feature type="region of interest" description="Disordered" evidence="1">
    <location>
        <begin position="1"/>
        <end position="74"/>
    </location>
</feature>
<comment type="caution">
    <text evidence="2">The sequence shown here is derived from an EMBL/GenBank/DDBJ whole genome shotgun (WGS) entry which is preliminary data.</text>
</comment>
<keyword evidence="3" id="KW-1185">Reference proteome</keyword>
<feature type="region of interest" description="Disordered" evidence="1">
    <location>
        <begin position="149"/>
        <end position="169"/>
    </location>
</feature>
<feature type="compositionally biased region" description="Basic and acidic residues" evidence="1">
    <location>
        <begin position="29"/>
        <end position="38"/>
    </location>
</feature>
<sequence>MRSKRARDPISPPLERQAKRGKNYASDNDNDKEKDNNDRPATPRNAEDILAASDLAVAPPARAKQRAPAKPKVQATAAALVVTRKHRSEVDEVREEALSEVDEVKVRELSEEEVASGFELEEIEEPKEKQKGKVTKKVFVEDEDAMEVDVNNDQPPSPQPAHGASSAVGGVFRGNRERFNLADAKDMMEDPPVLPINRVVFVHVSKESAAKYDLTVEKHDAKISVQVRHGMTEVLKRASRKWPLLAEGTSARGLPMLLYVWENGDWTSLGPYATAAEDNETIKWEHAEDGDMPGNENGNFRTPLKRPQEEVRTFINVYLY</sequence>
<dbReference type="OrthoDB" id="2967520at2759"/>
<dbReference type="AlphaFoldDB" id="A0A8H6HBM7"/>
<evidence type="ECO:0000313" key="2">
    <source>
        <dbReference type="EMBL" id="KAF6743998.1"/>
    </source>
</evidence>
<name>A0A8H6HBM7_9AGAR</name>
<evidence type="ECO:0000313" key="3">
    <source>
        <dbReference type="Proteomes" id="UP000521943"/>
    </source>
</evidence>
<proteinExistence type="predicted"/>
<reference evidence="2 3" key="1">
    <citation type="submission" date="2020-07" db="EMBL/GenBank/DDBJ databases">
        <title>Comparative genomics of pyrophilous fungi reveals a link between fire events and developmental genes.</title>
        <authorList>
            <consortium name="DOE Joint Genome Institute"/>
            <person name="Steindorff A.S."/>
            <person name="Carver A."/>
            <person name="Calhoun S."/>
            <person name="Stillman K."/>
            <person name="Liu H."/>
            <person name="Lipzen A."/>
            <person name="Pangilinan J."/>
            <person name="Labutti K."/>
            <person name="Bruns T.D."/>
            <person name="Grigoriev I.V."/>
        </authorList>
    </citation>
    <scope>NUCLEOTIDE SEQUENCE [LARGE SCALE GENOMIC DNA]</scope>
    <source>
        <strain evidence="2 3">CBS 144469</strain>
    </source>
</reference>